<evidence type="ECO:0000256" key="1">
    <source>
        <dbReference type="SAM" id="Phobius"/>
    </source>
</evidence>
<evidence type="ECO:0000313" key="3">
    <source>
        <dbReference type="Proteomes" id="UP000001950"/>
    </source>
</evidence>
<dbReference type="RefSeq" id="XP_952506.1">
    <property type="nucleotide sequence ID" value="XM_947413.1"/>
</dbReference>
<dbReference type="InParanoid" id="Q4UDR5"/>
<feature type="transmembrane region" description="Helical" evidence="1">
    <location>
        <begin position="33"/>
        <end position="53"/>
    </location>
</feature>
<keyword evidence="1" id="KW-1133">Transmembrane helix</keyword>
<dbReference type="EMBL" id="CR940348">
    <property type="protein sequence ID" value="CAI74774.1"/>
    <property type="molecule type" value="Genomic_DNA"/>
</dbReference>
<dbReference type="KEGG" id="tan:TA11930"/>
<reference evidence="2 3" key="1">
    <citation type="journal article" date="2005" name="Science">
        <title>Genome of the host-cell transforming parasite Theileria annulata compared with T. parva.</title>
        <authorList>
            <person name="Pain A."/>
            <person name="Renauld H."/>
            <person name="Berriman M."/>
            <person name="Murphy L."/>
            <person name="Yeats C.A."/>
            <person name="Weir W."/>
            <person name="Kerhornou A."/>
            <person name="Aslett M."/>
            <person name="Bishop R."/>
            <person name="Bouchier C."/>
            <person name="Cochet M."/>
            <person name="Coulson R.M.R."/>
            <person name="Cronin A."/>
            <person name="de Villiers E.P."/>
            <person name="Fraser A."/>
            <person name="Fosker N."/>
            <person name="Gardner M."/>
            <person name="Goble A."/>
            <person name="Griffiths-Jones S."/>
            <person name="Harris D.E."/>
            <person name="Katzer F."/>
            <person name="Larke N."/>
            <person name="Lord A."/>
            <person name="Maser P."/>
            <person name="McKellar S."/>
            <person name="Mooney P."/>
            <person name="Morton F."/>
            <person name="Nene V."/>
            <person name="O'Neil S."/>
            <person name="Price C."/>
            <person name="Quail M.A."/>
            <person name="Rabbinowitsch E."/>
            <person name="Rawlings N.D."/>
            <person name="Rutter S."/>
            <person name="Saunders D."/>
            <person name="Seeger K."/>
            <person name="Shah T."/>
            <person name="Squares R."/>
            <person name="Squares S."/>
            <person name="Tivey A."/>
            <person name="Walker A.R."/>
            <person name="Woodward J."/>
            <person name="Dobbelaere D.A.E."/>
            <person name="Langsley G."/>
            <person name="Rajandream M.A."/>
            <person name="McKeever D."/>
            <person name="Shiels B."/>
            <person name="Tait A."/>
            <person name="Barrell B.G."/>
            <person name="Hall N."/>
        </authorList>
    </citation>
    <scope>NUCLEOTIDE SEQUENCE [LARGE SCALE GENOMIC DNA]</scope>
    <source>
        <strain evidence="3">Ankara</strain>
    </source>
</reference>
<dbReference type="VEuPathDB" id="PiroplasmaDB:TA11930"/>
<keyword evidence="1" id="KW-0812">Transmembrane</keyword>
<feature type="transmembrane region" description="Helical" evidence="1">
    <location>
        <begin position="73"/>
        <end position="92"/>
    </location>
</feature>
<accession>Q4UDR5</accession>
<protein>
    <submittedName>
        <fullName evidence="2">Uncharacterized protein</fullName>
    </submittedName>
</protein>
<dbReference type="Proteomes" id="UP000001950">
    <property type="component" value="Chromosome 2"/>
</dbReference>
<dbReference type="GeneID" id="3861970"/>
<gene>
    <name evidence="2" type="ORF">TA11930</name>
</gene>
<organism evidence="2 3">
    <name type="scientific">Theileria annulata</name>
    <dbReference type="NCBI Taxonomy" id="5874"/>
    <lineage>
        <taxon>Eukaryota</taxon>
        <taxon>Sar</taxon>
        <taxon>Alveolata</taxon>
        <taxon>Apicomplexa</taxon>
        <taxon>Aconoidasida</taxon>
        <taxon>Piroplasmida</taxon>
        <taxon>Theileriidae</taxon>
        <taxon>Theileria</taxon>
    </lineage>
</organism>
<name>Q4UDR5_THEAN</name>
<keyword evidence="1" id="KW-0472">Membrane</keyword>
<evidence type="ECO:0000313" key="2">
    <source>
        <dbReference type="EMBL" id="CAI74774.1"/>
    </source>
</evidence>
<sequence>MSKISLLHINGNPSYTSTMCWSLFILNKYIDKWFYLSFKITKASLSLFIYIISNTILNPYCHANTINFLNLKQFIFLIYIFTINYSLNSYYLKYNIENN</sequence>
<dbReference type="AlphaFoldDB" id="Q4UDR5"/>
<keyword evidence="3" id="KW-1185">Reference proteome</keyword>
<proteinExistence type="predicted"/>